<dbReference type="EMBL" id="BAAAWD010000007">
    <property type="protein sequence ID" value="GAA3006818.1"/>
    <property type="molecule type" value="Genomic_DNA"/>
</dbReference>
<dbReference type="Proteomes" id="UP001499930">
    <property type="component" value="Unassembled WGS sequence"/>
</dbReference>
<evidence type="ECO:0000313" key="2">
    <source>
        <dbReference type="Proteomes" id="UP001499930"/>
    </source>
</evidence>
<evidence type="ECO:0000313" key="1">
    <source>
        <dbReference type="EMBL" id="GAA3006818.1"/>
    </source>
</evidence>
<organism evidence="1 2">
    <name type="scientific">Streptosporangium longisporum</name>
    <dbReference type="NCBI Taxonomy" id="46187"/>
    <lineage>
        <taxon>Bacteria</taxon>
        <taxon>Bacillati</taxon>
        <taxon>Actinomycetota</taxon>
        <taxon>Actinomycetes</taxon>
        <taxon>Streptosporangiales</taxon>
        <taxon>Streptosporangiaceae</taxon>
        <taxon>Streptosporangium</taxon>
    </lineage>
</organism>
<keyword evidence="2" id="KW-1185">Reference proteome</keyword>
<proteinExistence type="predicted"/>
<comment type="caution">
    <text evidence="1">The sequence shown here is derived from an EMBL/GenBank/DDBJ whole genome shotgun (WGS) entry which is preliminary data.</text>
</comment>
<reference evidence="1 2" key="1">
    <citation type="journal article" date="2019" name="Int. J. Syst. Evol. Microbiol.">
        <title>The Global Catalogue of Microorganisms (GCM) 10K type strain sequencing project: providing services to taxonomists for standard genome sequencing and annotation.</title>
        <authorList>
            <consortium name="The Broad Institute Genomics Platform"/>
            <consortium name="The Broad Institute Genome Sequencing Center for Infectious Disease"/>
            <person name="Wu L."/>
            <person name="Ma J."/>
        </authorList>
    </citation>
    <scope>NUCLEOTIDE SEQUENCE [LARGE SCALE GENOMIC DNA]</scope>
    <source>
        <strain evidence="1 2">JCM 3106</strain>
    </source>
</reference>
<dbReference type="InterPro" id="IPR012964">
    <property type="entry name" value="DUF1702"/>
</dbReference>
<dbReference type="Pfam" id="PF08012">
    <property type="entry name" value="DUF1702"/>
    <property type="match status" value="1"/>
</dbReference>
<sequence>MQMRALLPYGMADFERRGFRTDRPEARAVLEGRARSFLDGFNLALSRWGDVHAALATVPEENRGFAYEGAGMYAAYRDVTARGRDTALRRLLDGPGQGYVHLIHVGAGWGLSPARLPAPFRLPGTPLLRWLALDGAGFGEVFFGGTRALERRARRAPTPRGAARLAGCGRALWFAESADVTGVTRVIGRQPVAARAELWSGIGLASAYAGATTETGLEALVTAAGPAAPAYAQGVVFGATARFRSGVVPDHTVLACRVVLGTDPGTASSWADDTAADLEHSPDIAAYQEWRTRLRGITAARHAA</sequence>
<gene>
    <name evidence="1" type="ORF">GCM10017559_30920</name>
</gene>
<protein>
    <submittedName>
        <fullName evidence="1">DUF1702 family protein</fullName>
    </submittedName>
</protein>
<name>A0ABN3XZS8_9ACTN</name>
<accession>A0ABN3XZS8</accession>